<dbReference type="Proteomes" id="UP000525336">
    <property type="component" value="Unassembled WGS sequence"/>
</dbReference>
<dbReference type="RefSeq" id="WP_171369420.1">
    <property type="nucleotide sequence ID" value="NZ_VTXW01000042.1"/>
</dbReference>
<dbReference type="Pfam" id="PF15976">
    <property type="entry name" value="CooC_C"/>
    <property type="match status" value="1"/>
</dbReference>
<evidence type="ECO:0000259" key="3">
    <source>
        <dbReference type="Pfam" id="PF16967"/>
    </source>
</evidence>
<proteinExistence type="predicted"/>
<gene>
    <name evidence="4" type="ORF">F0245_23465</name>
</gene>
<dbReference type="InterPro" id="IPR032636">
    <property type="entry name" value="Pilus_assem_E-set-like_dom"/>
</dbReference>
<dbReference type="EMBL" id="VTXW01000042">
    <property type="protein sequence ID" value="NOH36263.1"/>
    <property type="molecule type" value="Genomic_DNA"/>
</dbReference>
<evidence type="ECO:0000313" key="4">
    <source>
        <dbReference type="EMBL" id="NOH36263.1"/>
    </source>
</evidence>
<dbReference type="Pfam" id="PF16967">
    <property type="entry name" value="TcfC"/>
    <property type="match status" value="1"/>
</dbReference>
<sequence>MSRFKLATMATLVLLPWYSYSSYSQNILEGFEELFELKESTVRMRNLDGSLTPPISFLTSFNTLKLDSNNKKAIEKVSDYLNDNSVSSDYQQKIIDQLIVGIQDQSECLGKLNECELYPETFEIVHNYNDQEVYVFVSPQVLSYSNLDEELVYHSSLSQHNGLINSFDLYVSEYQDQDSIVSLNNETTLGLPYGYLKTDFNANNSDNGSELYEAAYHLDIDSYSIKAGHFEFEPEVNSTDFLNNTARVAQNSITVGTSKKLLVGGHNNDKVLSFYASTSGGVQVFRDGRLIFQDNVPEGQNSIPYSKLPSGRYEVVLEVTSGGQVINTQTYQVYNTKSDSLTQGEVDFAVTSGMFSGSYYDYTEYGIQNIEDDVYGKALANYQLTRSLQVGFGGLVTDSGTMYTVGGAYNLIDWDLSTEAVYSQFEDASHLNANIGIPYLSLSYESLDNELGDPVASYMYGYADYSRLSLNSSYSFRDGQSVYAVYSLNNDKQLNNLGNSDEQEQQFISVGYSTPTVLDSRVNINIDYSEATEDTSINLLWSVPLSDSVETIVGLTSDSDDINQFKTTVRRNQLIDSDSFNTSLEVSNTYDRQQDDMYQYALLATSGTTKYARMNASAHTSTNGTNGISAGLSSTQIVTTDDVYITDKAARSYTLVDIHQSQNTDKPLDEKGYFSLKKEGRNNSKFIVYNDETIVPLEDYSQYRVNFDSESVDLYNSGDSNVTVFTHPGTVASIEPRVSRVVSFVSAFNDISEQPITEVECHGEGCIEVNEMADGVYRVTVLEGMNFELSAEDNQCLLPYEFSSTNQMNFGQNYCLPIAQDKQIDLIDADERLQAMYLGAYESSNELNKALKKLESHGYRIIQKEVGLFKAIYIAHESINMAETIALHKRDIDRLKLLAKRLYRTNAITYPVAQVN</sequence>
<accession>A0A7Y4DU36</accession>
<reference evidence="4 5" key="1">
    <citation type="submission" date="2019-09" db="EMBL/GenBank/DDBJ databases">
        <title>Draft genome sequencing and comparative genomics of hatchery-associated Vibrios.</title>
        <authorList>
            <person name="Kehlet-Delgado H."/>
            <person name="Mueller R.S."/>
        </authorList>
    </citation>
    <scope>NUCLEOTIDE SEQUENCE [LARGE SCALE GENOMIC DNA]</scope>
    <source>
        <strain evidence="4 5">00-90-10</strain>
    </source>
</reference>
<organism evidence="4 5">
    <name type="scientific">Vibrio chagasii</name>
    <dbReference type="NCBI Taxonomy" id="170679"/>
    <lineage>
        <taxon>Bacteria</taxon>
        <taxon>Pseudomonadati</taxon>
        <taxon>Pseudomonadota</taxon>
        <taxon>Gammaproteobacteria</taxon>
        <taxon>Vibrionales</taxon>
        <taxon>Vibrionaceae</taxon>
        <taxon>Vibrio</taxon>
    </lineage>
</organism>
<evidence type="ECO:0000256" key="1">
    <source>
        <dbReference type="ARBA" id="ARBA00022729"/>
    </source>
</evidence>
<feature type="domain" description="Pilus assembly protein E-set like" evidence="3">
    <location>
        <begin position="272"/>
        <end position="335"/>
    </location>
</feature>
<keyword evidence="1" id="KW-0732">Signal</keyword>
<comment type="caution">
    <text evidence="4">The sequence shown here is derived from an EMBL/GenBank/DDBJ whole genome shotgun (WGS) entry which is preliminary data.</text>
</comment>
<dbReference type="InterPro" id="IPR031917">
    <property type="entry name" value="Pilus_assem_C"/>
</dbReference>
<evidence type="ECO:0000259" key="2">
    <source>
        <dbReference type="Pfam" id="PF15976"/>
    </source>
</evidence>
<evidence type="ECO:0000313" key="5">
    <source>
        <dbReference type="Proteomes" id="UP000525336"/>
    </source>
</evidence>
<evidence type="ECO:0008006" key="6">
    <source>
        <dbReference type="Google" id="ProtNLM"/>
    </source>
</evidence>
<feature type="domain" description="Pilus assembly protein C-terminal" evidence="2">
    <location>
        <begin position="727"/>
        <end position="815"/>
    </location>
</feature>
<protein>
    <recommendedName>
        <fullName evidence="6">Pilus assembly protein E-set like domain-containing protein</fullName>
    </recommendedName>
</protein>
<dbReference type="AlphaFoldDB" id="A0A7Y4DU36"/>
<name>A0A7Y4DU36_9VIBR</name>